<feature type="region of interest" description="Disordered" evidence="1">
    <location>
        <begin position="22"/>
        <end position="47"/>
    </location>
</feature>
<evidence type="ECO:0000256" key="1">
    <source>
        <dbReference type="SAM" id="MobiDB-lite"/>
    </source>
</evidence>
<name>A0A9W7TT90_TRIRA</name>
<accession>A0A9W7TT90</accession>
<proteinExistence type="predicted"/>
<evidence type="ECO:0000313" key="3">
    <source>
        <dbReference type="Proteomes" id="UP001059041"/>
    </source>
</evidence>
<gene>
    <name evidence="2" type="ORF">IRJ41_020411</name>
</gene>
<dbReference type="Proteomes" id="UP001059041">
    <property type="component" value="Linkage Group LG12"/>
</dbReference>
<feature type="non-terminal residue" evidence="2">
    <location>
        <position position="83"/>
    </location>
</feature>
<protein>
    <submittedName>
        <fullName evidence="2">Uncharacterized protein</fullName>
    </submittedName>
</protein>
<reference evidence="2" key="1">
    <citation type="submission" date="2021-02" db="EMBL/GenBank/DDBJ databases">
        <title>Comparative genomics reveals that relaxation of natural selection precedes convergent phenotypic evolution of cavefish.</title>
        <authorList>
            <person name="Peng Z."/>
        </authorList>
    </citation>
    <scope>NUCLEOTIDE SEQUENCE</scope>
    <source>
        <tissue evidence="2">Muscle</tissue>
    </source>
</reference>
<keyword evidence="3" id="KW-1185">Reference proteome</keyword>
<organism evidence="2 3">
    <name type="scientific">Triplophysa rosa</name>
    <name type="common">Cave loach</name>
    <dbReference type="NCBI Taxonomy" id="992332"/>
    <lineage>
        <taxon>Eukaryota</taxon>
        <taxon>Metazoa</taxon>
        <taxon>Chordata</taxon>
        <taxon>Craniata</taxon>
        <taxon>Vertebrata</taxon>
        <taxon>Euteleostomi</taxon>
        <taxon>Actinopterygii</taxon>
        <taxon>Neopterygii</taxon>
        <taxon>Teleostei</taxon>
        <taxon>Ostariophysi</taxon>
        <taxon>Cypriniformes</taxon>
        <taxon>Nemacheilidae</taxon>
        <taxon>Triplophysa</taxon>
    </lineage>
</organism>
<evidence type="ECO:0000313" key="2">
    <source>
        <dbReference type="EMBL" id="KAI7802865.1"/>
    </source>
</evidence>
<dbReference type="AlphaFoldDB" id="A0A9W7TT90"/>
<sequence length="83" mass="9439">MKEYLGASRGLWEARLMWRTGQGSEVSKRLLSETAQRSATQEDAERRRAVPKLSLSLSLSLSMDRTERFSGMITTETHNLEAH</sequence>
<comment type="caution">
    <text evidence="2">The sequence shown here is derived from an EMBL/GenBank/DDBJ whole genome shotgun (WGS) entry which is preliminary data.</text>
</comment>
<dbReference type="EMBL" id="JAFHDT010000012">
    <property type="protein sequence ID" value="KAI7802865.1"/>
    <property type="molecule type" value="Genomic_DNA"/>
</dbReference>